<evidence type="ECO:0000313" key="2">
    <source>
        <dbReference type="Proteomes" id="UP001219349"/>
    </source>
</evidence>
<evidence type="ECO:0000313" key="1">
    <source>
        <dbReference type="EMBL" id="WCR07304.1"/>
    </source>
</evidence>
<sequence length="134" mass="14792">MIGFKGDERFADVEFVGIRYEPVRQVLTLLVSSDPADNCETVLLRDVAAFDVIHFMRQNVVHYLDIARLAVTEHQAFVDLARKEGASITLAANPDRDELLGAVFVPANGATIFALCRSIEKYSKDGQSVYSVTA</sequence>
<gene>
    <name evidence="1" type="ORF">JHX87_00085</name>
</gene>
<proteinExistence type="predicted"/>
<keyword evidence="2" id="KW-1185">Reference proteome</keyword>
<dbReference type="RefSeq" id="WP_271886908.1">
    <property type="nucleotide sequence ID" value="NZ_CP067136.1"/>
</dbReference>
<organism evidence="1 2">
    <name type="scientific">Paracoccus fistulariae</name>
    <dbReference type="NCBI Taxonomy" id="658446"/>
    <lineage>
        <taxon>Bacteria</taxon>
        <taxon>Pseudomonadati</taxon>
        <taxon>Pseudomonadota</taxon>
        <taxon>Alphaproteobacteria</taxon>
        <taxon>Rhodobacterales</taxon>
        <taxon>Paracoccaceae</taxon>
        <taxon>Paracoccus</taxon>
    </lineage>
</organism>
<accession>A0ABY7SJW4</accession>
<dbReference type="EMBL" id="CP067136">
    <property type="protein sequence ID" value="WCR07304.1"/>
    <property type="molecule type" value="Genomic_DNA"/>
</dbReference>
<reference evidence="1 2" key="1">
    <citation type="submission" date="2021-01" db="EMBL/GenBank/DDBJ databases">
        <title>Biogeographic distribution of Paracoccus.</title>
        <authorList>
            <person name="Hollensteiner J."/>
            <person name="Leineberger J."/>
            <person name="Brinkhoff T."/>
            <person name="Daniel R."/>
        </authorList>
    </citation>
    <scope>NUCLEOTIDE SEQUENCE [LARGE SCALE GENOMIC DNA]</scope>
    <source>
        <strain evidence="1 2">KCTC 22803</strain>
    </source>
</reference>
<dbReference type="Proteomes" id="UP001219349">
    <property type="component" value="Chromosome"/>
</dbReference>
<name>A0ABY7SJW4_9RHOB</name>
<protein>
    <submittedName>
        <fullName evidence="1">Uncharacterized protein</fullName>
    </submittedName>
</protein>